<evidence type="ECO:0000256" key="5">
    <source>
        <dbReference type="ARBA" id="ARBA00022705"/>
    </source>
</evidence>
<dbReference type="InterPro" id="IPR050238">
    <property type="entry name" value="DNA_Rep/Repair_Clamp_Loader"/>
</dbReference>
<dbReference type="Pfam" id="PF13177">
    <property type="entry name" value="DNA_pol3_delta2"/>
    <property type="match status" value="1"/>
</dbReference>
<keyword evidence="10" id="KW-1185">Reference proteome</keyword>
<dbReference type="GO" id="GO:0003677">
    <property type="term" value="F:DNA binding"/>
    <property type="evidence" value="ECO:0007669"/>
    <property type="project" value="InterPro"/>
</dbReference>
<keyword evidence="3 9" id="KW-0808">Transferase</keyword>
<dbReference type="SUPFAM" id="SSF48019">
    <property type="entry name" value="post-AAA+ oligomerization domain-like"/>
    <property type="match status" value="1"/>
</dbReference>
<evidence type="ECO:0000256" key="6">
    <source>
        <dbReference type="ARBA" id="ARBA00022932"/>
    </source>
</evidence>
<dbReference type="InterPro" id="IPR015199">
    <property type="entry name" value="DNA_pol_III_delta_C"/>
</dbReference>
<evidence type="ECO:0000313" key="10">
    <source>
        <dbReference type="Proteomes" id="UP000071641"/>
    </source>
</evidence>
<dbReference type="NCBIfam" id="TIGR00678">
    <property type="entry name" value="holB"/>
    <property type="match status" value="1"/>
</dbReference>
<evidence type="ECO:0000256" key="2">
    <source>
        <dbReference type="ARBA" id="ARBA00014363"/>
    </source>
</evidence>
<evidence type="ECO:0000256" key="7">
    <source>
        <dbReference type="ARBA" id="ARBA00049244"/>
    </source>
</evidence>
<keyword evidence="5" id="KW-0235">DNA replication</keyword>
<accession>A0A128EZ74</accession>
<dbReference type="InterPro" id="IPR027417">
    <property type="entry name" value="P-loop_NTPase"/>
</dbReference>
<dbReference type="InterPro" id="IPR008921">
    <property type="entry name" value="DNA_pol3_clamp-load_cplx_C"/>
</dbReference>
<dbReference type="OrthoDB" id="9811073at2"/>
<sequence length="322" mass="35864">MQAKLYPWHQEIWQNWQQLLGQDRLHHAVLLSAPKGSGKIELAAILAKTILCKNGVTEPCGMCHSCQLFDADTHPDFHWLKPESEGKQLGVDAVRAGNQYAWETSQLGGQRVILIQNADRMGEAAANALLKTLEEPPSHCHFILLSQSMDTMLPTVVSRCNKWKPKLPEETVVKRWVEGELFESVPLQVLRINRGAPLAAKAFIEDGSVGKHKALVDAFAEFVSKKQGLFSVTDLIVKAQQEGLQWLSFLMLDIIKVQQGSDEAIVHCDDMKTVQNLASALPQAKVMSQLMALNRLKAELSKHTGLNSELLISRWLTEFTAS</sequence>
<evidence type="ECO:0000256" key="1">
    <source>
        <dbReference type="ARBA" id="ARBA00012417"/>
    </source>
</evidence>
<dbReference type="EMBL" id="FIZX01000001">
    <property type="protein sequence ID" value="CZF79464.1"/>
    <property type="molecule type" value="Genomic_DNA"/>
</dbReference>
<dbReference type="GO" id="GO:0006261">
    <property type="term" value="P:DNA-templated DNA replication"/>
    <property type="evidence" value="ECO:0007669"/>
    <property type="project" value="TreeGrafter"/>
</dbReference>
<dbReference type="GO" id="GO:0009360">
    <property type="term" value="C:DNA polymerase III complex"/>
    <property type="evidence" value="ECO:0007669"/>
    <property type="project" value="InterPro"/>
</dbReference>
<dbReference type="STRING" id="1796497.GCE9029_01474"/>
<dbReference type="InterPro" id="IPR004622">
    <property type="entry name" value="DNA_pol_HolB"/>
</dbReference>
<organism evidence="9 10">
    <name type="scientific">Grimontia celer</name>
    <dbReference type="NCBI Taxonomy" id="1796497"/>
    <lineage>
        <taxon>Bacteria</taxon>
        <taxon>Pseudomonadati</taxon>
        <taxon>Pseudomonadota</taxon>
        <taxon>Gammaproteobacteria</taxon>
        <taxon>Vibrionales</taxon>
        <taxon>Vibrionaceae</taxon>
        <taxon>Grimontia</taxon>
    </lineage>
</organism>
<dbReference type="Pfam" id="PF09115">
    <property type="entry name" value="DNApol3-delta_C"/>
    <property type="match status" value="1"/>
</dbReference>
<dbReference type="GO" id="GO:0008408">
    <property type="term" value="F:3'-5' exonuclease activity"/>
    <property type="evidence" value="ECO:0007669"/>
    <property type="project" value="InterPro"/>
</dbReference>
<keyword evidence="6" id="KW-0239">DNA-directed DNA polymerase</keyword>
<dbReference type="AlphaFoldDB" id="A0A128EZ74"/>
<dbReference type="PANTHER" id="PTHR11669">
    <property type="entry name" value="REPLICATION FACTOR C / DNA POLYMERASE III GAMMA-TAU SUBUNIT"/>
    <property type="match status" value="1"/>
</dbReference>
<feature type="domain" description="DNA polymerase III delta subunit C-terminal" evidence="8">
    <location>
        <begin position="212"/>
        <end position="319"/>
    </location>
</feature>
<dbReference type="PANTHER" id="PTHR11669:SF8">
    <property type="entry name" value="DNA POLYMERASE III SUBUNIT DELTA"/>
    <property type="match status" value="1"/>
</dbReference>
<name>A0A128EZ74_9GAMM</name>
<evidence type="ECO:0000313" key="9">
    <source>
        <dbReference type="EMBL" id="CZF79464.1"/>
    </source>
</evidence>
<evidence type="ECO:0000256" key="4">
    <source>
        <dbReference type="ARBA" id="ARBA00022695"/>
    </source>
</evidence>
<dbReference type="Gene3D" id="3.40.50.300">
    <property type="entry name" value="P-loop containing nucleotide triphosphate hydrolases"/>
    <property type="match status" value="1"/>
</dbReference>
<dbReference type="RefSeq" id="WP_062662183.1">
    <property type="nucleotide sequence ID" value="NZ_FIZX01000001.1"/>
</dbReference>
<dbReference type="Proteomes" id="UP000071641">
    <property type="component" value="Unassembled WGS sequence"/>
</dbReference>
<reference evidence="10" key="1">
    <citation type="submission" date="2016-02" db="EMBL/GenBank/DDBJ databases">
        <authorList>
            <person name="Rodrigo-Torres Lidia"/>
            <person name="Arahal R.David."/>
        </authorList>
    </citation>
    <scope>NUCLEOTIDE SEQUENCE [LARGE SCALE GENOMIC DNA]</scope>
    <source>
        <strain evidence="10">CECT 9029</strain>
    </source>
</reference>
<proteinExistence type="predicted"/>
<keyword evidence="4 9" id="KW-0548">Nucleotidyltransferase</keyword>
<dbReference type="EC" id="2.7.7.7" evidence="1"/>
<comment type="catalytic activity">
    <reaction evidence="7">
        <text>DNA(n) + a 2'-deoxyribonucleoside 5'-triphosphate = DNA(n+1) + diphosphate</text>
        <dbReference type="Rhea" id="RHEA:22508"/>
        <dbReference type="Rhea" id="RHEA-COMP:17339"/>
        <dbReference type="Rhea" id="RHEA-COMP:17340"/>
        <dbReference type="ChEBI" id="CHEBI:33019"/>
        <dbReference type="ChEBI" id="CHEBI:61560"/>
        <dbReference type="ChEBI" id="CHEBI:173112"/>
        <dbReference type="EC" id="2.7.7.7"/>
    </reaction>
</comment>
<gene>
    <name evidence="9" type="primary">holB</name>
    <name evidence="9" type="ORF">GCE9029_01474</name>
</gene>
<dbReference type="GO" id="GO:0003887">
    <property type="term" value="F:DNA-directed DNA polymerase activity"/>
    <property type="evidence" value="ECO:0007669"/>
    <property type="project" value="UniProtKB-KW"/>
</dbReference>
<evidence type="ECO:0000259" key="8">
    <source>
        <dbReference type="Pfam" id="PF09115"/>
    </source>
</evidence>
<dbReference type="Gene3D" id="1.20.272.10">
    <property type="match status" value="1"/>
</dbReference>
<dbReference type="SUPFAM" id="SSF52540">
    <property type="entry name" value="P-loop containing nucleoside triphosphate hydrolases"/>
    <property type="match status" value="1"/>
</dbReference>
<protein>
    <recommendedName>
        <fullName evidence="2">DNA polymerase III subunit delta'</fullName>
        <ecNumber evidence="1">2.7.7.7</ecNumber>
    </recommendedName>
</protein>
<evidence type="ECO:0000256" key="3">
    <source>
        <dbReference type="ARBA" id="ARBA00022679"/>
    </source>
</evidence>